<protein>
    <submittedName>
        <fullName evidence="1">Uncharacterized protein</fullName>
    </submittedName>
</protein>
<comment type="caution">
    <text evidence="1">The sequence shown here is derived from an EMBL/GenBank/DDBJ whole genome shotgun (WGS) entry which is preliminary data.</text>
</comment>
<evidence type="ECO:0000313" key="2">
    <source>
        <dbReference type="Proteomes" id="UP000092093"/>
    </source>
</evidence>
<gene>
    <name evidence="1" type="ORF">AN484_11230</name>
</gene>
<evidence type="ECO:0000313" key="1">
    <source>
        <dbReference type="EMBL" id="OBQ43636.1"/>
    </source>
</evidence>
<organism evidence="1 2">
    <name type="scientific">Aphanizomenon flos-aquae WA102</name>
    <dbReference type="NCBI Taxonomy" id="1710896"/>
    <lineage>
        <taxon>Bacteria</taxon>
        <taxon>Bacillati</taxon>
        <taxon>Cyanobacteriota</taxon>
        <taxon>Cyanophyceae</taxon>
        <taxon>Nostocales</taxon>
        <taxon>Aphanizomenonaceae</taxon>
        <taxon>Aphanizomenon</taxon>
    </lineage>
</organism>
<proteinExistence type="predicted"/>
<sequence>MVFVICVNIFLTNHRGAEDAEEERWRGCFLVTTKHQYYSANLFLCINTKIPIYLLIDFFRVTVIAKKRKFLLLSKQVLRGCKEDKKQPPKNKGKYSEY</sequence>
<name>A0A1B7X2N4_APHFL</name>
<accession>A0A1B7X2N4</accession>
<dbReference type="Proteomes" id="UP000092093">
    <property type="component" value="Unassembled WGS sequence"/>
</dbReference>
<dbReference type="AlphaFoldDB" id="A0A1B7X2N4"/>
<dbReference type="EMBL" id="LJOW01000047">
    <property type="protein sequence ID" value="OBQ43636.1"/>
    <property type="molecule type" value="Genomic_DNA"/>
</dbReference>
<reference evidence="1 2" key="1">
    <citation type="submission" date="2015-09" db="EMBL/GenBank/DDBJ databases">
        <title>Aphanizomenon flos-aquae WA102.</title>
        <authorList>
            <person name="Driscoll C."/>
        </authorList>
    </citation>
    <scope>NUCLEOTIDE SEQUENCE [LARGE SCALE GENOMIC DNA]</scope>
    <source>
        <strain evidence="1">WA102</strain>
    </source>
</reference>